<sequence length="238" mass="26618">MKSTAKKRRPSLGRIAHNNFYVRKNAGRSKGLGRTGGVHPNGYRTVQRGSIPQYTGRISGISHTCRSESYHGPRGNRRGWEAGASKSSTHNLIRSDGRKHHTGEQSTSIGVRNEQGSGRQGEGQGPKVFKMMRYATLIDASRWVNTGHKTKMMYGPFPSMMLEAEVEDSRQAQGYIRQSHSPNNFDKFVITPEEMLGDVGQAFGKFFVLADQPHLSLNQREQECNDVVQMDRQTIAPQ</sequence>
<keyword evidence="3" id="KW-1185">Reference proteome</keyword>
<protein>
    <submittedName>
        <fullName evidence="2">Uncharacterized protein</fullName>
    </submittedName>
</protein>
<proteinExistence type="predicted"/>
<dbReference type="Proteomes" id="UP000076761">
    <property type="component" value="Unassembled WGS sequence"/>
</dbReference>
<evidence type="ECO:0000313" key="2">
    <source>
        <dbReference type="EMBL" id="KZT28157.1"/>
    </source>
</evidence>
<dbReference type="InParanoid" id="A0A165UHA4"/>
<dbReference type="EMBL" id="KV425559">
    <property type="protein sequence ID" value="KZT28157.1"/>
    <property type="molecule type" value="Genomic_DNA"/>
</dbReference>
<evidence type="ECO:0000256" key="1">
    <source>
        <dbReference type="SAM" id="MobiDB-lite"/>
    </source>
</evidence>
<feature type="region of interest" description="Disordered" evidence="1">
    <location>
        <begin position="27"/>
        <end position="48"/>
    </location>
</feature>
<feature type="region of interest" description="Disordered" evidence="1">
    <location>
        <begin position="65"/>
        <end position="125"/>
    </location>
</feature>
<accession>A0A165UHA4</accession>
<evidence type="ECO:0000313" key="3">
    <source>
        <dbReference type="Proteomes" id="UP000076761"/>
    </source>
</evidence>
<dbReference type="AlphaFoldDB" id="A0A165UHA4"/>
<name>A0A165UHA4_9AGAM</name>
<reference evidence="2 3" key="1">
    <citation type="journal article" date="2016" name="Mol. Biol. Evol.">
        <title>Comparative Genomics of Early-Diverging Mushroom-Forming Fungi Provides Insights into the Origins of Lignocellulose Decay Capabilities.</title>
        <authorList>
            <person name="Nagy L.G."/>
            <person name="Riley R."/>
            <person name="Tritt A."/>
            <person name="Adam C."/>
            <person name="Daum C."/>
            <person name="Floudas D."/>
            <person name="Sun H."/>
            <person name="Yadav J.S."/>
            <person name="Pangilinan J."/>
            <person name="Larsson K.H."/>
            <person name="Matsuura K."/>
            <person name="Barry K."/>
            <person name="Labutti K."/>
            <person name="Kuo R."/>
            <person name="Ohm R.A."/>
            <person name="Bhattacharya S.S."/>
            <person name="Shirouzu T."/>
            <person name="Yoshinaga Y."/>
            <person name="Martin F.M."/>
            <person name="Grigoriev I.V."/>
            <person name="Hibbett D.S."/>
        </authorList>
    </citation>
    <scope>NUCLEOTIDE SEQUENCE [LARGE SCALE GENOMIC DNA]</scope>
    <source>
        <strain evidence="2 3">HHB14362 ss-1</strain>
    </source>
</reference>
<gene>
    <name evidence="2" type="ORF">NEOLEDRAFT_1167826</name>
</gene>
<organism evidence="2 3">
    <name type="scientific">Neolentinus lepideus HHB14362 ss-1</name>
    <dbReference type="NCBI Taxonomy" id="1314782"/>
    <lineage>
        <taxon>Eukaryota</taxon>
        <taxon>Fungi</taxon>
        <taxon>Dikarya</taxon>
        <taxon>Basidiomycota</taxon>
        <taxon>Agaricomycotina</taxon>
        <taxon>Agaricomycetes</taxon>
        <taxon>Gloeophyllales</taxon>
        <taxon>Gloeophyllaceae</taxon>
        <taxon>Neolentinus</taxon>
    </lineage>
</organism>